<evidence type="ECO:0000256" key="1">
    <source>
        <dbReference type="SAM" id="SignalP"/>
    </source>
</evidence>
<dbReference type="AlphaFoldDB" id="A0A1H4EEB3"/>
<keyword evidence="1" id="KW-0732">Signal</keyword>
<accession>A0A1H4EEB3</accession>
<dbReference type="Proteomes" id="UP000182257">
    <property type="component" value="Unassembled WGS sequence"/>
</dbReference>
<reference evidence="2 3" key="1">
    <citation type="submission" date="2016-10" db="EMBL/GenBank/DDBJ databases">
        <authorList>
            <person name="de Groot N.N."/>
        </authorList>
    </citation>
    <scope>NUCLEOTIDE SEQUENCE [LARGE SCALE GENOMIC DNA]</scope>
    <source>
        <strain evidence="2 3">D31d</strain>
    </source>
</reference>
<organism evidence="2 3">
    <name type="scientific">Xylanibacter ruminicola</name>
    <name type="common">Prevotella ruminicola</name>
    <dbReference type="NCBI Taxonomy" id="839"/>
    <lineage>
        <taxon>Bacteria</taxon>
        <taxon>Pseudomonadati</taxon>
        <taxon>Bacteroidota</taxon>
        <taxon>Bacteroidia</taxon>
        <taxon>Bacteroidales</taxon>
        <taxon>Prevotellaceae</taxon>
        <taxon>Xylanibacter</taxon>
    </lineage>
</organism>
<gene>
    <name evidence="2" type="ORF">SAMN05216462_2758</name>
</gene>
<feature type="signal peptide" evidence="1">
    <location>
        <begin position="1"/>
        <end position="24"/>
    </location>
</feature>
<evidence type="ECO:0000313" key="3">
    <source>
        <dbReference type="Proteomes" id="UP000182257"/>
    </source>
</evidence>
<feature type="chain" id="PRO_5010249075" description="Lipoprotein" evidence="1">
    <location>
        <begin position="25"/>
        <end position="136"/>
    </location>
</feature>
<dbReference type="EMBL" id="FNRF01000005">
    <property type="protein sequence ID" value="SEA83286.1"/>
    <property type="molecule type" value="Genomic_DNA"/>
</dbReference>
<dbReference type="RefSeq" id="WP_139209035.1">
    <property type="nucleotide sequence ID" value="NZ_FNRF01000005.1"/>
</dbReference>
<name>A0A1H4EEB3_XYLRU</name>
<sequence>MKKIFSLFVLIFVMTMANVMNAKAENMNAQSCTSTVRLCVIAPTGTVLDFVQPSDIQMTVGSSSSMQEVSYTNIGGCLLYFTVSVPNNSSAEKVEIVCTINGFRESYSLENGQANIQAFIPIPSGKTAPMVYISVK</sequence>
<evidence type="ECO:0008006" key="4">
    <source>
        <dbReference type="Google" id="ProtNLM"/>
    </source>
</evidence>
<proteinExistence type="predicted"/>
<dbReference type="OrthoDB" id="9871760at2"/>
<protein>
    <recommendedName>
        <fullName evidence="4">Lipoprotein</fullName>
    </recommendedName>
</protein>
<evidence type="ECO:0000313" key="2">
    <source>
        <dbReference type="EMBL" id="SEA83286.1"/>
    </source>
</evidence>